<organism evidence="10 11">
    <name type="scientific">Algisphaera agarilytica</name>
    <dbReference type="NCBI Taxonomy" id="1385975"/>
    <lineage>
        <taxon>Bacteria</taxon>
        <taxon>Pseudomonadati</taxon>
        <taxon>Planctomycetota</taxon>
        <taxon>Phycisphaerae</taxon>
        <taxon>Phycisphaerales</taxon>
        <taxon>Phycisphaeraceae</taxon>
        <taxon>Algisphaera</taxon>
    </lineage>
</organism>
<dbReference type="GO" id="GO:0016763">
    <property type="term" value="F:pentosyltransferase activity"/>
    <property type="evidence" value="ECO:0007669"/>
    <property type="project" value="TreeGrafter"/>
</dbReference>
<feature type="transmembrane region" description="Helical" evidence="9">
    <location>
        <begin position="158"/>
        <end position="177"/>
    </location>
</feature>
<evidence type="ECO:0000313" key="10">
    <source>
        <dbReference type="EMBL" id="MBB6430457.1"/>
    </source>
</evidence>
<feature type="transmembrane region" description="Helical" evidence="9">
    <location>
        <begin position="422"/>
        <end position="444"/>
    </location>
</feature>
<comment type="subcellular location">
    <subcellularLocation>
        <location evidence="1">Cell membrane</location>
        <topology evidence="1">Multi-pass membrane protein</topology>
    </subcellularLocation>
</comment>
<feature type="region of interest" description="Disordered" evidence="8">
    <location>
        <begin position="720"/>
        <end position="748"/>
    </location>
</feature>
<feature type="transmembrane region" description="Helical" evidence="9">
    <location>
        <begin position="301"/>
        <end position="321"/>
    </location>
</feature>
<keyword evidence="4" id="KW-0808">Transferase</keyword>
<keyword evidence="11" id="KW-1185">Reference proteome</keyword>
<evidence type="ECO:0000256" key="3">
    <source>
        <dbReference type="ARBA" id="ARBA00022676"/>
    </source>
</evidence>
<dbReference type="GO" id="GO:0005886">
    <property type="term" value="C:plasma membrane"/>
    <property type="evidence" value="ECO:0007669"/>
    <property type="project" value="UniProtKB-SubCell"/>
</dbReference>
<keyword evidence="2" id="KW-1003">Cell membrane</keyword>
<evidence type="ECO:0008006" key="12">
    <source>
        <dbReference type="Google" id="ProtNLM"/>
    </source>
</evidence>
<keyword evidence="3" id="KW-0328">Glycosyltransferase</keyword>
<keyword evidence="7 9" id="KW-0472">Membrane</keyword>
<feature type="transmembrane region" description="Helical" evidence="9">
    <location>
        <begin position="30"/>
        <end position="49"/>
    </location>
</feature>
<evidence type="ECO:0000256" key="9">
    <source>
        <dbReference type="SAM" id="Phobius"/>
    </source>
</evidence>
<evidence type="ECO:0000256" key="1">
    <source>
        <dbReference type="ARBA" id="ARBA00004651"/>
    </source>
</evidence>
<feature type="transmembrane region" description="Helical" evidence="9">
    <location>
        <begin position="224"/>
        <end position="240"/>
    </location>
</feature>
<evidence type="ECO:0000313" key="11">
    <source>
        <dbReference type="Proteomes" id="UP000541810"/>
    </source>
</evidence>
<comment type="caution">
    <text evidence="10">The sequence shown here is derived from an EMBL/GenBank/DDBJ whole genome shotgun (WGS) entry which is preliminary data.</text>
</comment>
<feature type="compositionally biased region" description="Acidic residues" evidence="8">
    <location>
        <begin position="720"/>
        <end position="737"/>
    </location>
</feature>
<evidence type="ECO:0000256" key="4">
    <source>
        <dbReference type="ARBA" id="ARBA00022679"/>
    </source>
</evidence>
<reference evidence="10 11" key="1">
    <citation type="submission" date="2020-08" db="EMBL/GenBank/DDBJ databases">
        <title>Genomic Encyclopedia of Type Strains, Phase IV (KMG-IV): sequencing the most valuable type-strain genomes for metagenomic binning, comparative biology and taxonomic classification.</title>
        <authorList>
            <person name="Goeker M."/>
        </authorList>
    </citation>
    <scope>NUCLEOTIDE SEQUENCE [LARGE SCALE GENOMIC DNA]</scope>
    <source>
        <strain evidence="10 11">DSM 103725</strain>
    </source>
</reference>
<feature type="transmembrane region" description="Helical" evidence="9">
    <location>
        <begin position="189"/>
        <end position="212"/>
    </location>
</feature>
<gene>
    <name evidence="10" type="ORF">HNQ40_002263</name>
</gene>
<dbReference type="Proteomes" id="UP000541810">
    <property type="component" value="Unassembled WGS sequence"/>
</dbReference>
<dbReference type="GO" id="GO:0009103">
    <property type="term" value="P:lipopolysaccharide biosynthetic process"/>
    <property type="evidence" value="ECO:0007669"/>
    <property type="project" value="UniProtKB-ARBA"/>
</dbReference>
<evidence type="ECO:0000256" key="8">
    <source>
        <dbReference type="SAM" id="MobiDB-lite"/>
    </source>
</evidence>
<dbReference type="InterPro" id="IPR050297">
    <property type="entry name" value="LipidA_mod_glycosyltrf_83"/>
</dbReference>
<proteinExistence type="predicted"/>
<evidence type="ECO:0000256" key="6">
    <source>
        <dbReference type="ARBA" id="ARBA00022989"/>
    </source>
</evidence>
<dbReference type="PANTHER" id="PTHR33908">
    <property type="entry name" value="MANNOSYLTRANSFERASE YKCB-RELATED"/>
    <property type="match status" value="1"/>
</dbReference>
<feature type="transmembrane region" description="Helical" evidence="9">
    <location>
        <begin position="110"/>
        <end position="128"/>
    </location>
</feature>
<keyword evidence="5 9" id="KW-0812">Transmembrane</keyword>
<dbReference type="PANTHER" id="PTHR33908:SF11">
    <property type="entry name" value="MEMBRANE PROTEIN"/>
    <property type="match status" value="1"/>
</dbReference>
<sequence length="748" mass="82361">MASDVPPSKQQTEQTASAEMLDPSRGLPGWVAPVAMLLLVVVGALLRFVNLGELTFQVDEGYQLLGVKGILEHGVPKLESGHAYTRAPLFLYLEAACAQILGLTPFSMRLPAAVFGVLCIPIAFWFGRTLVNPAMSWALAVLITFSQWHVELSRYARFYTLLVGVFMLAMIAFYHGYMLRKHWPKVAFWVLALVAITIHDTAVSIGLVFLVLLPYRDQTWTRRALLVVQSGVLGAWWVFYRKALGAWTKSLSDASLNIVHTTNTEAQDAAAEASKKPLSFLPDVKLPSMENTVEAWQLSPLYVAVPIGIAAVGFLVMLLSARKLPKPDAIGQLLVGAAMLLFAGIHQGAIVVMLAVTAAAWWVRTRRDLWSPLGLAMLGSAAMLAVHAAVNVKFLSYGYARGVVWLFRYPDWSRYSLEHLWRGWYGVFGLLPVLALLPVGLLLLARQSRDEEGRPAGPWLIIGLLLLGLCLGGLAEGQFNETRYFFHLSPMIYAAYAAVFVGFGLWIAGLWKLKSWGRVIAVALPIAVGVGAVEDFRPNTAWGVTQRDYTDVRNHVRGVFNWRAFADFHEDVESVSVYVRDNMGPNDKVLSVGPPHRGTLVHHFIGQIDYIVARPMVFTLKLEDEEGRWYEPNNGAQIVATPERLLEVIAEVNAQGGKLWVVSNDRMTTELANLVDLDYAEVLELITPRDAHAVRGRDESSFAAVAVLPVIEKTGEDEAVLADDALEDTEAPAEPVEEAPSPSPQPAP</sequence>
<feature type="transmembrane region" description="Helical" evidence="9">
    <location>
        <begin position="456"/>
        <end position="475"/>
    </location>
</feature>
<feature type="transmembrane region" description="Helical" evidence="9">
    <location>
        <begin position="369"/>
        <end position="387"/>
    </location>
</feature>
<protein>
    <recommendedName>
        <fullName evidence="12">Glycosyltransferase RgtA/B/C/D-like domain-containing protein</fullName>
    </recommendedName>
</protein>
<feature type="transmembrane region" description="Helical" evidence="9">
    <location>
        <begin position="491"/>
        <end position="511"/>
    </location>
</feature>
<accession>A0A7X0LKZ4</accession>
<evidence type="ECO:0000256" key="5">
    <source>
        <dbReference type="ARBA" id="ARBA00022692"/>
    </source>
</evidence>
<feature type="region of interest" description="Disordered" evidence="8">
    <location>
        <begin position="1"/>
        <end position="21"/>
    </location>
</feature>
<dbReference type="AlphaFoldDB" id="A0A7X0LKZ4"/>
<dbReference type="RefSeq" id="WP_184677972.1">
    <property type="nucleotide sequence ID" value="NZ_JACHGY010000001.1"/>
</dbReference>
<evidence type="ECO:0000256" key="2">
    <source>
        <dbReference type="ARBA" id="ARBA00022475"/>
    </source>
</evidence>
<evidence type="ECO:0000256" key="7">
    <source>
        <dbReference type="ARBA" id="ARBA00023136"/>
    </source>
</evidence>
<feature type="transmembrane region" description="Helical" evidence="9">
    <location>
        <begin position="333"/>
        <end position="363"/>
    </location>
</feature>
<dbReference type="EMBL" id="JACHGY010000001">
    <property type="protein sequence ID" value="MBB6430457.1"/>
    <property type="molecule type" value="Genomic_DNA"/>
</dbReference>
<feature type="compositionally biased region" description="Polar residues" evidence="8">
    <location>
        <begin position="8"/>
        <end position="17"/>
    </location>
</feature>
<keyword evidence="6 9" id="KW-1133">Transmembrane helix</keyword>
<name>A0A7X0LKZ4_9BACT</name>